<dbReference type="InterPro" id="IPR036097">
    <property type="entry name" value="HisK_dim/P_sf"/>
</dbReference>
<accession>A0A328ANX3</accession>
<dbReference type="Pfam" id="PF00512">
    <property type="entry name" value="HisKA"/>
    <property type="match status" value="1"/>
</dbReference>
<comment type="catalytic activity">
    <reaction evidence="1">
        <text>ATP + protein L-histidine = ADP + protein N-phospho-L-histidine.</text>
        <dbReference type="EC" id="2.7.13.3"/>
    </reaction>
</comment>
<organism evidence="7 8">
    <name type="scientific">Phenylobacterium deserti</name>
    <dbReference type="NCBI Taxonomy" id="1914756"/>
    <lineage>
        <taxon>Bacteria</taxon>
        <taxon>Pseudomonadati</taxon>
        <taxon>Pseudomonadota</taxon>
        <taxon>Alphaproteobacteria</taxon>
        <taxon>Caulobacterales</taxon>
        <taxon>Caulobacteraceae</taxon>
        <taxon>Phenylobacterium</taxon>
    </lineage>
</organism>
<keyword evidence="4" id="KW-0902">Two-component regulatory system</keyword>
<dbReference type="EC" id="2.7.13.3" evidence="2"/>
<dbReference type="Gene3D" id="3.30.450.20">
    <property type="entry name" value="PAS domain"/>
    <property type="match status" value="1"/>
</dbReference>
<dbReference type="SUPFAM" id="SSF52172">
    <property type="entry name" value="CheY-like"/>
    <property type="match status" value="1"/>
</dbReference>
<evidence type="ECO:0000313" key="7">
    <source>
        <dbReference type="EMBL" id="RAK56703.1"/>
    </source>
</evidence>
<dbReference type="Pfam" id="PF00072">
    <property type="entry name" value="Response_reg"/>
    <property type="match status" value="1"/>
</dbReference>
<proteinExistence type="predicted"/>
<dbReference type="InterPro" id="IPR011006">
    <property type="entry name" value="CheY-like_superfamily"/>
</dbReference>
<dbReference type="InterPro" id="IPR003661">
    <property type="entry name" value="HisK_dim/P_dom"/>
</dbReference>
<reference evidence="8" key="1">
    <citation type="submission" date="2018-05" db="EMBL/GenBank/DDBJ databases">
        <authorList>
            <person name="Li X."/>
        </authorList>
    </citation>
    <scope>NUCLEOTIDE SEQUENCE [LARGE SCALE GENOMIC DNA]</scope>
    <source>
        <strain evidence="8">YIM 73061</strain>
    </source>
</reference>
<evidence type="ECO:0000313" key="8">
    <source>
        <dbReference type="Proteomes" id="UP000249725"/>
    </source>
</evidence>
<name>A0A328ANX3_9CAUL</name>
<dbReference type="SUPFAM" id="SSF47384">
    <property type="entry name" value="Homodimeric domain of signal transducing histidine kinase"/>
    <property type="match status" value="1"/>
</dbReference>
<dbReference type="Gene3D" id="3.40.50.2300">
    <property type="match status" value="1"/>
</dbReference>
<sequence>MASTSDPRPVEYAGWDRLRRPVWLFDPTQRRKLYANQAAAELWGAANPDALMARDFSQQSDAVQRRLQRLVNATANGDTVHERWTYYPHGKPVTVEAAISAFEVAPGLQALLFEAVPAEVEPEERRAVEALRHTTTLVTLFDTAGAALFSNPAAFAAYGALDFIGRFQNPEHGKEVLEAVLAAAPHAEFVPVRTLAGERIHHLEARALLDPVTGQSSLLLSERDVTAQVEAEQRAERAAARQRFLSTMSHELRTPLNSVLGFGELLRRTSLDAEQRGHLDRVMEAGDGLLRMINELIALSDVDSDAAPAFSAAAPQPTSEEQAEATRALRVLYADDHEGNRLLVQTVLTAQGHECDVVSDGAEAVHATRGRLYDLILMDIQMPVKDGVSATQEIRASPGPEAAIPILAVTANTLSHQLDVYASVGMNGCIAKPVDFAELIAKVEACVT</sequence>
<keyword evidence="3 5" id="KW-0597">Phosphoprotein</keyword>
<protein>
    <recommendedName>
        <fullName evidence="2">histidine kinase</fullName>
        <ecNumber evidence="2">2.7.13.3</ecNumber>
    </recommendedName>
</protein>
<dbReference type="RefSeq" id="WP_111513054.1">
    <property type="nucleotide sequence ID" value="NZ_QFYR01000001.1"/>
</dbReference>
<evidence type="ECO:0000256" key="2">
    <source>
        <dbReference type="ARBA" id="ARBA00012438"/>
    </source>
</evidence>
<dbReference type="SMART" id="SM00448">
    <property type="entry name" value="REC"/>
    <property type="match status" value="1"/>
</dbReference>
<dbReference type="Proteomes" id="UP000249725">
    <property type="component" value="Unassembled WGS sequence"/>
</dbReference>
<dbReference type="PROSITE" id="PS50110">
    <property type="entry name" value="RESPONSE_REGULATORY"/>
    <property type="match status" value="1"/>
</dbReference>
<dbReference type="InterPro" id="IPR001789">
    <property type="entry name" value="Sig_transdc_resp-reg_receiver"/>
</dbReference>
<feature type="modified residue" description="4-aspartylphosphate" evidence="5">
    <location>
        <position position="379"/>
    </location>
</feature>
<dbReference type="CDD" id="cd17546">
    <property type="entry name" value="REC_hyHK_CKI1_RcsC-like"/>
    <property type="match status" value="1"/>
</dbReference>
<dbReference type="OrthoDB" id="7197814at2"/>
<dbReference type="PANTHER" id="PTHR45339:SF1">
    <property type="entry name" value="HYBRID SIGNAL TRANSDUCTION HISTIDINE KINASE J"/>
    <property type="match status" value="1"/>
</dbReference>
<evidence type="ECO:0000256" key="4">
    <source>
        <dbReference type="ARBA" id="ARBA00023012"/>
    </source>
</evidence>
<dbReference type="SMART" id="SM00388">
    <property type="entry name" value="HisKA"/>
    <property type="match status" value="1"/>
</dbReference>
<evidence type="ECO:0000256" key="1">
    <source>
        <dbReference type="ARBA" id="ARBA00000085"/>
    </source>
</evidence>
<dbReference type="InterPro" id="IPR035965">
    <property type="entry name" value="PAS-like_dom_sf"/>
</dbReference>
<dbReference type="SUPFAM" id="SSF55785">
    <property type="entry name" value="PYP-like sensor domain (PAS domain)"/>
    <property type="match status" value="1"/>
</dbReference>
<keyword evidence="8" id="KW-1185">Reference proteome</keyword>
<feature type="domain" description="Response regulatory" evidence="6">
    <location>
        <begin position="330"/>
        <end position="447"/>
    </location>
</feature>
<dbReference type="PANTHER" id="PTHR45339">
    <property type="entry name" value="HYBRID SIGNAL TRANSDUCTION HISTIDINE KINASE J"/>
    <property type="match status" value="1"/>
</dbReference>
<evidence type="ECO:0000259" key="6">
    <source>
        <dbReference type="PROSITE" id="PS50110"/>
    </source>
</evidence>
<dbReference type="CDD" id="cd00082">
    <property type="entry name" value="HisKA"/>
    <property type="match status" value="1"/>
</dbReference>
<evidence type="ECO:0000256" key="3">
    <source>
        <dbReference type="ARBA" id="ARBA00022553"/>
    </source>
</evidence>
<dbReference type="Gene3D" id="1.10.287.130">
    <property type="match status" value="1"/>
</dbReference>
<comment type="caution">
    <text evidence="7">The sequence shown here is derived from an EMBL/GenBank/DDBJ whole genome shotgun (WGS) entry which is preliminary data.</text>
</comment>
<evidence type="ECO:0000256" key="5">
    <source>
        <dbReference type="PROSITE-ProRule" id="PRU00169"/>
    </source>
</evidence>
<dbReference type="GO" id="GO:0000155">
    <property type="term" value="F:phosphorelay sensor kinase activity"/>
    <property type="evidence" value="ECO:0007669"/>
    <property type="project" value="InterPro"/>
</dbReference>
<dbReference type="AlphaFoldDB" id="A0A328ANX3"/>
<gene>
    <name evidence="7" type="ORF">DJ018_01620</name>
</gene>
<dbReference type="EMBL" id="QFYR01000001">
    <property type="protein sequence ID" value="RAK56703.1"/>
    <property type="molecule type" value="Genomic_DNA"/>
</dbReference>